<gene>
    <name evidence="2" type="ORF">GRI99_04065</name>
</gene>
<evidence type="ECO:0000313" key="3">
    <source>
        <dbReference type="Proteomes" id="UP000466966"/>
    </source>
</evidence>
<comment type="caution">
    <text evidence="2">The sequence shown here is derived from an EMBL/GenBank/DDBJ whole genome shotgun (WGS) entry which is preliminary data.</text>
</comment>
<sequence length="256" mass="27642">MANRLLAAAAGFGLLLSGQTASATELAFIACPYVRDTVSVPCWLTEYEGETYYMGVQTDVSAPFNPPWLGHKALVEGTPDPDGTRICGGIVLEPVKVAPMLEMSPECNRLEMADPNYVLPFVPRRPPGPSAGTLAFVPPPPPPAPEPPFQVRTFEIYFPFDSGVNFQTPGDLQAVLTYANQVGARHLAVEGLRGAVRLSDGTLVEERAGLAEIRARSVGRMFEGLVPSVEDVAVTYSEEPQTGDWRNRRVSITVTP</sequence>
<keyword evidence="3" id="KW-1185">Reference proteome</keyword>
<dbReference type="RefSeq" id="WP_160770679.1">
    <property type="nucleotide sequence ID" value="NZ_WTYV01000001.1"/>
</dbReference>
<organism evidence="2 3">
    <name type="scientific">Alteraurantiacibacter buctensis</name>
    <dbReference type="NCBI Taxonomy" id="1503981"/>
    <lineage>
        <taxon>Bacteria</taxon>
        <taxon>Pseudomonadati</taxon>
        <taxon>Pseudomonadota</taxon>
        <taxon>Alphaproteobacteria</taxon>
        <taxon>Sphingomonadales</taxon>
        <taxon>Erythrobacteraceae</taxon>
        <taxon>Alteraurantiacibacter</taxon>
    </lineage>
</organism>
<reference evidence="2 3" key="1">
    <citation type="submission" date="2019-12" db="EMBL/GenBank/DDBJ databases">
        <title>Genomic-based taxomic classification of the family Erythrobacteraceae.</title>
        <authorList>
            <person name="Xu L."/>
        </authorList>
    </citation>
    <scope>NUCLEOTIDE SEQUENCE [LARGE SCALE GENOMIC DNA]</scope>
    <source>
        <strain evidence="2 3">M0322</strain>
    </source>
</reference>
<dbReference type="EMBL" id="WTYV01000001">
    <property type="protein sequence ID" value="MXO70808.1"/>
    <property type="molecule type" value="Genomic_DNA"/>
</dbReference>
<evidence type="ECO:0008006" key="4">
    <source>
        <dbReference type="Google" id="ProtNLM"/>
    </source>
</evidence>
<keyword evidence="1" id="KW-0732">Signal</keyword>
<accession>A0A844YV95</accession>
<dbReference type="OrthoDB" id="9816402at2"/>
<evidence type="ECO:0000256" key="1">
    <source>
        <dbReference type="SAM" id="SignalP"/>
    </source>
</evidence>
<protein>
    <recommendedName>
        <fullName evidence="4">OmpA-like domain-containing protein</fullName>
    </recommendedName>
</protein>
<evidence type="ECO:0000313" key="2">
    <source>
        <dbReference type="EMBL" id="MXO70808.1"/>
    </source>
</evidence>
<feature type="signal peptide" evidence="1">
    <location>
        <begin position="1"/>
        <end position="23"/>
    </location>
</feature>
<feature type="chain" id="PRO_5032677901" description="OmpA-like domain-containing protein" evidence="1">
    <location>
        <begin position="24"/>
        <end position="256"/>
    </location>
</feature>
<name>A0A844YV95_9SPHN</name>
<proteinExistence type="predicted"/>
<dbReference type="Proteomes" id="UP000466966">
    <property type="component" value="Unassembled WGS sequence"/>
</dbReference>
<dbReference type="AlphaFoldDB" id="A0A844YV95"/>